<comment type="caution">
    <text evidence="2">The sequence shown here is derived from an EMBL/GenBank/DDBJ whole genome shotgun (WGS) entry which is preliminary data.</text>
</comment>
<reference evidence="2" key="1">
    <citation type="journal article" date="2022" name="bioRxiv">
        <title>Sequencing and chromosome-scale assembly of the giantPleurodeles waltlgenome.</title>
        <authorList>
            <person name="Brown T."/>
            <person name="Elewa A."/>
            <person name="Iarovenko S."/>
            <person name="Subramanian E."/>
            <person name="Araus A.J."/>
            <person name="Petzold A."/>
            <person name="Susuki M."/>
            <person name="Suzuki K.-i.T."/>
            <person name="Hayashi T."/>
            <person name="Toyoda A."/>
            <person name="Oliveira C."/>
            <person name="Osipova E."/>
            <person name="Leigh N.D."/>
            <person name="Simon A."/>
            <person name="Yun M.H."/>
        </authorList>
    </citation>
    <scope>NUCLEOTIDE SEQUENCE</scope>
    <source>
        <strain evidence="2">20211129_DDA</strain>
        <tissue evidence="2">Liver</tissue>
    </source>
</reference>
<name>A0AAV7QM60_PLEWA</name>
<organism evidence="2 3">
    <name type="scientific">Pleurodeles waltl</name>
    <name type="common">Iberian ribbed newt</name>
    <dbReference type="NCBI Taxonomy" id="8319"/>
    <lineage>
        <taxon>Eukaryota</taxon>
        <taxon>Metazoa</taxon>
        <taxon>Chordata</taxon>
        <taxon>Craniata</taxon>
        <taxon>Vertebrata</taxon>
        <taxon>Euteleostomi</taxon>
        <taxon>Amphibia</taxon>
        <taxon>Batrachia</taxon>
        <taxon>Caudata</taxon>
        <taxon>Salamandroidea</taxon>
        <taxon>Salamandridae</taxon>
        <taxon>Pleurodelinae</taxon>
        <taxon>Pleurodeles</taxon>
    </lineage>
</organism>
<gene>
    <name evidence="2" type="ORF">NDU88_007970</name>
</gene>
<feature type="compositionally biased region" description="Basic and acidic residues" evidence="1">
    <location>
        <begin position="55"/>
        <end position="69"/>
    </location>
</feature>
<sequence>MPRGHHKGGTGIWIPTVEKPAERLREREDDGSGRTKTDEDDAQTGDNPDQEDAVTGERQHGRPSEEESRPGQLTPTEDLDGESPETKRLCHIPGGAFLQPVRSCLQSRLNVLVGKEEGERGKKGLMGGGNKGGRDLKKIMGTNRFLNN</sequence>
<dbReference type="Proteomes" id="UP001066276">
    <property type="component" value="Chromosome 6"/>
</dbReference>
<feature type="compositionally biased region" description="Acidic residues" evidence="1">
    <location>
        <begin position="38"/>
        <end position="54"/>
    </location>
</feature>
<dbReference type="EMBL" id="JANPWB010000010">
    <property type="protein sequence ID" value="KAJ1141642.1"/>
    <property type="molecule type" value="Genomic_DNA"/>
</dbReference>
<feature type="compositionally biased region" description="Basic and acidic residues" evidence="1">
    <location>
        <begin position="19"/>
        <end position="37"/>
    </location>
</feature>
<feature type="region of interest" description="Disordered" evidence="1">
    <location>
        <begin position="1"/>
        <end position="91"/>
    </location>
</feature>
<dbReference type="AlphaFoldDB" id="A0AAV7QM60"/>
<evidence type="ECO:0000313" key="3">
    <source>
        <dbReference type="Proteomes" id="UP001066276"/>
    </source>
</evidence>
<accession>A0AAV7QM60</accession>
<evidence type="ECO:0000313" key="2">
    <source>
        <dbReference type="EMBL" id="KAJ1141642.1"/>
    </source>
</evidence>
<proteinExistence type="predicted"/>
<keyword evidence="3" id="KW-1185">Reference proteome</keyword>
<protein>
    <submittedName>
        <fullName evidence="2">Uncharacterized protein</fullName>
    </submittedName>
</protein>
<evidence type="ECO:0000256" key="1">
    <source>
        <dbReference type="SAM" id="MobiDB-lite"/>
    </source>
</evidence>
<feature type="region of interest" description="Disordered" evidence="1">
    <location>
        <begin position="119"/>
        <end position="148"/>
    </location>
</feature>